<evidence type="ECO:0000313" key="1">
    <source>
        <dbReference type="EMBL" id="MDN3712672.1"/>
    </source>
</evidence>
<gene>
    <name evidence="1" type="ORF">QWZ10_14645</name>
</gene>
<protein>
    <submittedName>
        <fullName evidence="1">Uncharacterized protein</fullName>
    </submittedName>
</protein>
<organism evidence="1 2">
    <name type="scientific">Paracoccus cavernae</name>
    <dbReference type="NCBI Taxonomy" id="1571207"/>
    <lineage>
        <taxon>Bacteria</taxon>
        <taxon>Pseudomonadati</taxon>
        <taxon>Pseudomonadota</taxon>
        <taxon>Alphaproteobacteria</taxon>
        <taxon>Rhodobacterales</taxon>
        <taxon>Paracoccaceae</taxon>
        <taxon>Paracoccus</taxon>
    </lineage>
</organism>
<comment type="caution">
    <text evidence="1">The sequence shown here is derived from an EMBL/GenBank/DDBJ whole genome shotgun (WGS) entry which is preliminary data.</text>
</comment>
<reference evidence="2" key="1">
    <citation type="journal article" date="2019" name="Int. J. Syst. Evol. Microbiol.">
        <title>The Global Catalogue of Microorganisms (GCM) 10K type strain sequencing project: providing services to taxonomists for standard genome sequencing and annotation.</title>
        <authorList>
            <consortium name="The Broad Institute Genomics Platform"/>
            <consortium name="The Broad Institute Genome Sequencing Center for Infectious Disease"/>
            <person name="Wu L."/>
            <person name="Ma J."/>
        </authorList>
    </citation>
    <scope>NUCLEOTIDE SEQUENCE [LARGE SCALE GENOMIC DNA]</scope>
    <source>
        <strain evidence="2">CECT 8482</strain>
    </source>
</reference>
<proteinExistence type="predicted"/>
<name>A0ABT8DBA8_9RHOB</name>
<evidence type="ECO:0000313" key="2">
    <source>
        <dbReference type="Proteomes" id="UP001243846"/>
    </source>
</evidence>
<dbReference type="Proteomes" id="UP001243846">
    <property type="component" value="Unassembled WGS sequence"/>
</dbReference>
<sequence>MRISALSVAGNPASDLSRLALVADGAVSGHEAPAPVVRALAGSGRERDAAMTALQYRDLGPFFVLFALLGLLPQLRRQA</sequence>
<dbReference type="EMBL" id="JAUFRC010000001">
    <property type="protein sequence ID" value="MDN3712672.1"/>
    <property type="molecule type" value="Genomic_DNA"/>
</dbReference>
<accession>A0ABT8DBA8</accession>
<keyword evidence="2" id="KW-1185">Reference proteome</keyword>